<evidence type="ECO:0000313" key="1">
    <source>
        <dbReference type="EMBL" id="EOS00594.1"/>
    </source>
</evidence>
<dbReference type="HOGENOM" id="CLU_1567598_0_0_10"/>
<dbReference type="EMBL" id="ASSM01000009">
    <property type="protein sequence ID" value="EOS00594.1"/>
    <property type="molecule type" value="Genomic_DNA"/>
</dbReference>
<dbReference type="SUPFAM" id="SSF159501">
    <property type="entry name" value="EreA/ChaN-like"/>
    <property type="match status" value="1"/>
</dbReference>
<protein>
    <submittedName>
        <fullName evidence="1">Uncharacterized protein</fullName>
    </submittedName>
</protein>
<name>R9H9K6_BACT4</name>
<comment type="caution">
    <text evidence="1">The sequence shown here is derived from an EMBL/GenBank/DDBJ whole genome shotgun (WGS) entry which is preliminary data.</text>
</comment>
<dbReference type="PATRIC" id="fig|1235785.3.peg.2451"/>
<evidence type="ECO:0000313" key="2">
    <source>
        <dbReference type="Proteomes" id="UP000014207"/>
    </source>
</evidence>
<organism evidence="1 2">
    <name type="scientific">Bacteroides thetaiotaomicron dnLKV9</name>
    <dbReference type="NCBI Taxonomy" id="1235785"/>
    <lineage>
        <taxon>Bacteria</taxon>
        <taxon>Pseudomonadati</taxon>
        <taxon>Bacteroidota</taxon>
        <taxon>Bacteroidia</taxon>
        <taxon>Bacteroidales</taxon>
        <taxon>Bacteroidaceae</taxon>
        <taxon>Bacteroides</taxon>
    </lineage>
</organism>
<sequence>MIPEQINGDSCQVSIKSKTREITNAWLTVTALNSNEVAVASEDKKLEHPEWTDNVLSLKLTDGKYKAQALRINIFYFGNSNPDQQICLSDLQINIDGKDLGKQSIEDQTVINTNIHKRLIKNKIIKLSHDNDSTLLTRINELKDKKIIGLGECTHGSCTLQIWIPHFYVI</sequence>
<gene>
    <name evidence="1" type="ORF">C799_02443</name>
</gene>
<dbReference type="Proteomes" id="UP000014207">
    <property type="component" value="Unassembled WGS sequence"/>
</dbReference>
<proteinExistence type="predicted"/>
<reference evidence="1 2" key="1">
    <citation type="submission" date="2013-04" db="EMBL/GenBank/DDBJ databases">
        <title>The Genome Sequence of Bacteroides thetaiotaomicron dnLKV9.</title>
        <authorList>
            <consortium name="The Broad Institute Genomics Platform"/>
            <consortium name="The Broad Institute Genome Sequencing Center for Infectious Disease"/>
            <person name="Earl A."/>
            <person name="Xavier R."/>
            <person name="Kuhn K."/>
            <person name="Stappenbeck T."/>
            <person name="Walker B."/>
            <person name="Young S."/>
            <person name="Zeng Q."/>
            <person name="Gargeya S."/>
            <person name="Fitzgerald M."/>
            <person name="Haas B."/>
            <person name="Abouelleil A."/>
            <person name="Allen A.W."/>
            <person name="Alvarado L."/>
            <person name="Arachchi H.M."/>
            <person name="Berlin A.M."/>
            <person name="Chapman S.B."/>
            <person name="Gainer-Dewar J."/>
            <person name="Goldberg J."/>
            <person name="Griggs A."/>
            <person name="Gujja S."/>
            <person name="Hansen M."/>
            <person name="Howarth C."/>
            <person name="Imamovic A."/>
            <person name="Ireland A."/>
            <person name="Larimer J."/>
            <person name="McCowan C."/>
            <person name="Murphy C."/>
            <person name="Pearson M."/>
            <person name="Poon T.W."/>
            <person name="Priest M."/>
            <person name="Roberts A."/>
            <person name="Saif S."/>
            <person name="Shea T."/>
            <person name="Sisk P."/>
            <person name="Sykes S."/>
            <person name="Wortman J."/>
            <person name="Nusbaum C."/>
            <person name="Birren B."/>
        </authorList>
    </citation>
    <scope>NUCLEOTIDE SEQUENCE [LARGE SCALE GENOMIC DNA]</scope>
    <source>
        <strain evidence="2">dnLKV9</strain>
    </source>
</reference>
<dbReference type="RefSeq" id="WP_016268416.1">
    <property type="nucleotide sequence ID" value="NZ_KE159459.1"/>
</dbReference>
<dbReference type="AlphaFoldDB" id="R9H9K6"/>
<accession>R9H9K6</accession>